<dbReference type="Gene3D" id="1.10.8.60">
    <property type="match status" value="1"/>
</dbReference>
<dbReference type="Pfam" id="PF21694">
    <property type="entry name" value="DNA_pol3_delta_C"/>
    <property type="match status" value="1"/>
</dbReference>
<keyword evidence="3" id="KW-0808">Transferase</keyword>
<reference evidence="11" key="1">
    <citation type="submission" date="2022-10" db="EMBL/GenBank/DDBJ databases">
        <authorList>
            <person name="Koch H."/>
        </authorList>
    </citation>
    <scope>NUCLEOTIDE SEQUENCE</scope>
    <source>
        <strain evidence="11">DNF</strain>
    </source>
</reference>
<dbReference type="PANTHER" id="PTHR34388:SF1">
    <property type="entry name" value="DNA POLYMERASE III SUBUNIT DELTA"/>
    <property type="match status" value="1"/>
</dbReference>
<dbReference type="GO" id="GO:0009360">
    <property type="term" value="C:DNA polymerase III complex"/>
    <property type="evidence" value="ECO:0007669"/>
    <property type="project" value="InterPro"/>
</dbReference>
<comment type="similarity">
    <text evidence="7">Belongs to the DNA polymerase HolA subunit family.</text>
</comment>
<dbReference type="KEGG" id="nti:DNFV4_04490"/>
<evidence type="ECO:0000256" key="2">
    <source>
        <dbReference type="ARBA" id="ARBA00017703"/>
    </source>
</evidence>
<evidence type="ECO:0000256" key="7">
    <source>
        <dbReference type="ARBA" id="ARBA00034754"/>
    </source>
</evidence>
<dbReference type="SUPFAM" id="SSF52540">
    <property type="entry name" value="P-loop containing nucleoside triphosphate hydrolases"/>
    <property type="match status" value="1"/>
</dbReference>
<dbReference type="RefSeq" id="WP_289271466.1">
    <property type="nucleotide sequence ID" value="NZ_OX365700.1"/>
</dbReference>
<comment type="catalytic activity">
    <reaction evidence="8">
        <text>DNA(n) + a 2'-deoxyribonucleoside 5'-triphosphate = DNA(n+1) + diphosphate</text>
        <dbReference type="Rhea" id="RHEA:22508"/>
        <dbReference type="Rhea" id="RHEA-COMP:17339"/>
        <dbReference type="Rhea" id="RHEA-COMP:17340"/>
        <dbReference type="ChEBI" id="CHEBI:33019"/>
        <dbReference type="ChEBI" id="CHEBI:61560"/>
        <dbReference type="ChEBI" id="CHEBI:173112"/>
        <dbReference type="EC" id="2.7.7.7"/>
    </reaction>
</comment>
<evidence type="ECO:0000259" key="9">
    <source>
        <dbReference type="Pfam" id="PF06144"/>
    </source>
</evidence>
<dbReference type="PANTHER" id="PTHR34388">
    <property type="entry name" value="DNA POLYMERASE III SUBUNIT DELTA"/>
    <property type="match status" value="1"/>
</dbReference>
<dbReference type="InterPro" id="IPR005790">
    <property type="entry name" value="DNA_polIII_delta"/>
</dbReference>
<evidence type="ECO:0000256" key="4">
    <source>
        <dbReference type="ARBA" id="ARBA00022695"/>
    </source>
</evidence>
<dbReference type="InterPro" id="IPR010372">
    <property type="entry name" value="DNA_pol3_delta_N"/>
</dbReference>
<dbReference type="EC" id="2.7.7.7" evidence="1"/>
<dbReference type="InterPro" id="IPR027417">
    <property type="entry name" value="P-loop_NTPase"/>
</dbReference>
<evidence type="ECO:0000256" key="5">
    <source>
        <dbReference type="ARBA" id="ARBA00022705"/>
    </source>
</evidence>
<evidence type="ECO:0000259" key="10">
    <source>
        <dbReference type="Pfam" id="PF21694"/>
    </source>
</evidence>
<dbReference type="SUPFAM" id="SSF48019">
    <property type="entry name" value="post-AAA+ oligomerization domain-like"/>
    <property type="match status" value="1"/>
</dbReference>
<name>A0AA86N3N2_9BACT</name>
<dbReference type="AlphaFoldDB" id="A0AA86N3N2"/>
<evidence type="ECO:0000256" key="3">
    <source>
        <dbReference type="ARBA" id="ARBA00022679"/>
    </source>
</evidence>
<dbReference type="Gene3D" id="3.40.50.300">
    <property type="entry name" value="P-loop containing nucleotide triphosphate hydrolases"/>
    <property type="match status" value="1"/>
</dbReference>
<dbReference type="Proteomes" id="UP001179121">
    <property type="component" value="Chromosome"/>
</dbReference>
<dbReference type="Pfam" id="PF06144">
    <property type="entry name" value="DNA_pol3_delta"/>
    <property type="match status" value="1"/>
</dbReference>
<evidence type="ECO:0000313" key="11">
    <source>
        <dbReference type="EMBL" id="CAI4034046.1"/>
    </source>
</evidence>
<protein>
    <recommendedName>
        <fullName evidence="2">DNA polymerase III subunit delta</fullName>
        <ecNumber evidence="1">2.7.7.7</ecNumber>
    </recommendedName>
</protein>
<dbReference type="GO" id="GO:0003677">
    <property type="term" value="F:DNA binding"/>
    <property type="evidence" value="ECO:0007669"/>
    <property type="project" value="InterPro"/>
</dbReference>
<dbReference type="EMBL" id="OX365700">
    <property type="protein sequence ID" value="CAI4034046.1"/>
    <property type="molecule type" value="Genomic_DNA"/>
</dbReference>
<evidence type="ECO:0000256" key="1">
    <source>
        <dbReference type="ARBA" id="ARBA00012417"/>
    </source>
</evidence>
<dbReference type="GO" id="GO:0003887">
    <property type="term" value="F:DNA-directed DNA polymerase activity"/>
    <property type="evidence" value="ECO:0007669"/>
    <property type="project" value="UniProtKB-KW"/>
</dbReference>
<dbReference type="GO" id="GO:0006261">
    <property type="term" value="P:DNA-templated DNA replication"/>
    <property type="evidence" value="ECO:0007669"/>
    <property type="project" value="TreeGrafter"/>
</dbReference>
<proteinExistence type="inferred from homology"/>
<evidence type="ECO:0000313" key="12">
    <source>
        <dbReference type="Proteomes" id="UP001179121"/>
    </source>
</evidence>
<feature type="domain" description="DNA polymerase III delta N-terminal" evidence="9">
    <location>
        <begin position="25"/>
        <end position="137"/>
    </location>
</feature>
<keyword evidence="12" id="KW-1185">Reference proteome</keyword>
<evidence type="ECO:0000256" key="8">
    <source>
        <dbReference type="ARBA" id="ARBA00049244"/>
    </source>
</evidence>
<keyword evidence="5" id="KW-0235">DNA replication</keyword>
<dbReference type="Gene3D" id="1.20.272.10">
    <property type="match status" value="1"/>
</dbReference>
<feature type="domain" description="DNA polymerase III delta subunit-like C-terminal" evidence="10">
    <location>
        <begin position="212"/>
        <end position="326"/>
    </location>
</feature>
<accession>A0AA86N3N2</accession>
<evidence type="ECO:0000256" key="6">
    <source>
        <dbReference type="ARBA" id="ARBA00022932"/>
    </source>
</evidence>
<dbReference type="InterPro" id="IPR008921">
    <property type="entry name" value="DNA_pol3_clamp-load_cplx_C"/>
</dbReference>
<gene>
    <name evidence="11" type="ORF">DNFV4_04490</name>
</gene>
<keyword evidence="6" id="KW-0239">DNA-directed DNA polymerase</keyword>
<sequence length="331" mass="36173">MIVKALTLAHYLQREAIPPLCLVEGEEEELRRTAVVTLKDQLLGAGTDDVFNCAQLYADEDGASSILTAAREIPVFAPRRLVIVKQADKITARDNEAWLAYLADPCETTALILVAEKLDKRLKWTQALVKRALVVDCGPLNGAALTEWIRSEAARLNLKITDEGIAVLRESAGHSLALIKRDLEKLALTTSAGAAAGAAEVEAARGIEPGASVFDLTKAIEARDCRRALEILARNLEAGEAPLRILGALVWQYRRLWKTKDLFAQGKSAGEVSRPLGIEPYRVKSFFGRFSDPHLRRAFELFVDTDSKLKGGSAGSGRRVMETLLLSLCRG</sequence>
<dbReference type="NCBIfam" id="TIGR01128">
    <property type="entry name" value="holA"/>
    <property type="match status" value="1"/>
</dbReference>
<keyword evidence="4" id="KW-0548">Nucleotidyltransferase</keyword>
<organism evidence="11 12">
    <name type="scientific">Nitrospira tepida</name>
    <dbReference type="NCBI Taxonomy" id="2973512"/>
    <lineage>
        <taxon>Bacteria</taxon>
        <taxon>Pseudomonadati</taxon>
        <taxon>Nitrospirota</taxon>
        <taxon>Nitrospiria</taxon>
        <taxon>Nitrospirales</taxon>
        <taxon>Nitrospiraceae</taxon>
        <taxon>Nitrospira</taxon>
    </lineage>
</organism>
<dbReference type="InterPro" id="IPR048466">
    <property type="entry name" value="DNA_pol3_delta-like_C"/>
</dbReference>